<gene>
    <name evidence="2" type="ORF">AVDCRST_MAG04-1634</name>
</gene>
<feature type="non-terminal residue" evidence="2">
    <location>
        <position position="1"/>
    </location>
</feature>
<feature type="compositionally biased region" description="Basic residues" evidence="1">
    <location>
        <begin position="1"/>
        <end position="16"/>
    </location>
</feature>
<protein>
    <submittedName>
        <fullName evidence="2">Uncharacterized protein</fullName>
    </submittedName>
</protein>
<evidence type="ECO:0000256" key="1">
    <source>
        <dbReference type="SAM" id="MobiDB-lite"/>
    </source>
</evidence>
<sequence>GGRRTGRIQGRCFRRAHAAERDPDIGDRPRRNRPSGRVHRAPRVRTGLGVDDGLDHQARRGRTGFPSGREQLVPTDGDAGLPRTGRVAQVLERRL</sequence>
<evidence type="ECO:0000313" key="2">
    <source>
        <dbReference type="EMBL" id="CAA9241400.1"/>
    </source>
</evidence>
<feature type="region of interest" description="Disordered" evidence="1">
    <location>
        <begin position="1"/>
        <end position="82"/>
    </location>
</feature>
<name>A0A6J4I623_9PROT</name>
<accession>A0A6J4I623</accession>
<reference evidence="2" key="1">
    <citation type="submission" date="2020-02" db="EMBL/GenBank/DDBJ databases">
        <authorList>
            <person name="Meier V. D."/>
        </authorList>
    </citation>
    <scope>NUCLEOTIDE SEQUENCE</scope>
    <source>
        <strain evidence="2">AVDCRST_MAG04</strain>
    </source>
</reference>
<feature type="non-terminal residue" evidence="2">
    <location>
        <position position="95"/>
    </location>
</feature>
<organism evidence="2">
    <name type="scientific">uncultured Acetobacteraceae bacterium</name>
    <dbReference type="NCBI Taxonomy" id="169975"/>
    <lineage>
        <taxon>Bacteria</taxon>
        <taxon>Pseudomonadati</taxon>
        <taxon>Pseudomonadota</taxon>
        <taxon>Alphaproteobacteria</taxon>
        <taxon>Acetobacterales</taxon>
        <taxon>Acetobacteraceae</taxon>
        <taxon>environmental samples</taxon>
    </lineage>
</organism>
<feature type="compositionally biased region" description="Basic residues" evidence="1">
    <location>
        <begin position="30"/>
        <end position="43"/>
    </location>
</feature>
<dbReference type="EMBL" id="CADCTL010000114">
    <property type="protein sequence ID" value="CAA9241400.1"/>
    <property type="molecule type" value="Genomic_DNA"/>
</dbReference>
<dbReference type="AlphaFoldDB" id="A0A6J4I623"/>
<feature type="compositionally biased region" description="Basic and acidic residues" evidence="1">
    <location>
        <begin position="17"/>
        <end position="29"/>
    </location>
</feature>
<proteinExistence type="predicted"/>